<dbReference type="SUPFAM" id="SSF49410">
    <property type="entry name" value="Alpha-macroglobulin receptor domain"/>
    <property type="match status" value="1"/>
</dbReference>
<dbReference type="Gene3D" id="2.60.120.1540">
    <property type="match status" value="1"/>
</dbReference>
<organism evidence="5 6">
    <name type="scientific">Neogobius melanostomus</name>
    <name type="common">round goby</name>
    <dbReference type="NCBI Taxonomy" id="47308"/>
    <lineage>
        <taxon>Eukaryota</taxon>
        <taxon>Metazoa</taxon>
        <taxon>Chordata</taxon>
        <taxon>Craniata</taxon>
        <taxon>Vertebrata</taxon>
        <taxon>Euteleostomi</taxon>
        <taxon>Actinopterygii</taxon>
        <taxon>Neopterygii</taxon>
        <taxon>Teleostei</taxon>
        <taxon>Neoteleostei</taxon>
        <taxon>Acanthomorphata</taxon>
        <taxon>Gobiaria</taxon>
        <taxon>Gobiiformes</taxon>
        <taxon>Gobioidei</taxon>
        <taxon>Gobiidae</taxon>
        <taxon>Benthophilinae</taxon>
        <taxon>Neogobiini</taxon>
        <taxon>Neogobius</taxon>
    </lineage>
</organism>
<dbReference type="Gene3D" id="2.40.50.120">
    <property type="match status" value="1"/>
</dbReference>
<dbReference type="Gene3D" id="2.60.40.10">
    <property type="entry name" value="Immunoglobulins"/>
    <property type="match status" value="1"/>
</dbReference>
<dbReference type="InterPro" id="IPR036595">
    <property type="entry name" value="A-macroglobulin_rcpt-bd_sf"/>
</dbReference>
<proteinExistence type="predicted"/>
<dbReference type="PANTHER" id="PTHR11412:SF83">
    <property type="entry name" value="COMPLEMENT C5"/>
    <property type="match status" value="1"/>
</dbReference>
<dbReference type="PANTHER" id="PTHR11412">
    <property type="entry name" value="MACROGLOBULIN / COMPLEMENT"/>
    <property type="match status" value="1"/>
</dbReference>
<dbReference type="Proteomes" id="UP000694523">
    <property type="component" value="Unplaced"/>
</dbReference>
<evidence type="ECO:0000259" key="4">
    <source>
        <dbReference type="PROSITE" id="PS01178"/>
    </source>
</evidence>
<dbReference type="Gene3D" id="2.60.40.1930">
    <property type="match status" value="2"/>
</dbReference>
<comment type="subcellular location">
    <subcellularLocation>
        <location evidence="1">Secreted</location>
    </subcellularLocation>
</comment>
<dbReference type="SUPFAM" id="SSF50242">
    <property type="entry name" value="TIMP-like"/>
    <property type="match status" value="1"/>
</dbReference>
<dbReference type="InterPro" id="IPR009048">
    <property type="entry name" value="A-macroglobulin_rcpt-bd"/>
</dbReference>
<dbReference type="Pfam" id="PF01759">
    <property type="entry name" value="NTR"/>
    <property type="match status" value="1"/>
</dbReference>
<evidence type="ECO:0000313" key="5">
    <source>
        <dbReference type="Ensembl" id="ENSNMLP00000031251.1"/>
    </source>
</evidence>
<dbReference type="SUPFAM" id="SSF47686">
    <property type="entry name" value="Anaphylotoxins (complement system)"/>
    <property type="match status" value="1"/>
</dbReference>
<reference evidence="5" key="1">
    <citation type="submission" date="2025-08" db="UniProtKB">
        <authorList>
            <consortium name="Ensembl"/>
        </authorList>
    </citation>
    <scope>IDENTIFICATION</scope>
</reference>
<dbReference type="GO" id="GO:0004866">
    <property type="term" value="F:endopeptidase inhibitor activity"/>
    <property type="evidence" value="ECO:0007669"/>
    <property type="project" value="InterPro"/>
</dbReference>
<dbReference type="Gene3D" id="2.20.130.20">
    <property type="match status" value="1"/>
</dbReference>
<dbReference type="InterPro" id="IPR008993">
    <property type="entry name" value="TIMP-like_OB-fold"/>
</dbReference>
<dbReference type="Gene3D" id="6.20.50.160">
    <property type="match status" value="1"/>
</dbReference>
<dbReference type="Ensembl" id="ENSNMLT00000034828.1">
    <property type="protein sequence ID" value="ENSNMLP00000031251.1"/>
    <property type="gene ID" value="ENSNMLG00000019649.1"/>
</dbReference>
<dbReference type="PROSITE" id="PS01178">
    <property type="entry name" value="ANAPHYLATOXIN_2"/>
    <property type="match status" value="1"/>
</dbReference>
<dbReference type="GO" id="GO:0005615">
    <property type="term" value="C:extracellular space"/>
    <property type="evidence" value="ECO:0007669"/>
    <property type="project" value="InterPro"/>
</dbReference>
<dbReference type="Gene3D" id="1.20.91.20">
    <property type="entry name" value="Anaphylotoxins (complement system)"/>
    <property type="match status" value="1"/>
</dbReference>
<dbReference type="InterPro" id="IPR013783">
    <property type="entry name" value="Ig-like_fold"/>
</dbReference>
<dbReference type="Pfam" id="PF07678">
    <property type="entry name" value="TED_complement"/>
    <property type="match status" value="1"/>
</dbReference>
<evidence type="ECO:0000256" key="1">
    <source>
        <dbReference type="ARBA" id="ARBA00004613"/>
    </source>
</evidence>
<evidence type="ECO:0000313" key="6">
    <source>
        <dbReference type="Proteomes" id="UP000694523"/>
    </source>
</evidence>
<dbReference type="Pfam" id="PF07703">
    <property type="entry name" value="A2M_BRD"/>
    <property type="match status" value="1"/>
</dbReference>
<dbReference type="SMART" id="SM01359">
    <property type="entry name" value="A2M_N_2"/>
    <property type="match status" value="1"/>
</dbReference>
<dbReference type="InterPro" id="IPR050473">
    <property type="entry name" value="A2M/Complement_sys"/>
</dbReference>
<protein>
    <recommendedName>
        <fullName evidence="4">Anaphylatoxin-like domain-containing protein</fullName>
    </recommendedName>
</protein>
<dbReference type="Gene3D" id="1.50.10.20">
    <property type="match status" value="1"/>
</dbReference>
<keyword evidence="2" id="KW-0964">Secreted</keyword>
<name>A0A8C6U584_9GOBI</name>
<dbReference type="Pfam" id="PF01821">
    <property type="entry name" value="ANATO"/>
    <property type="match status" value="1"/>
</dbReference>
<accession>A0A8C6U584</accession>
<dbReference type="InterPro" id="IPR000020">
    <property type="entry name" value="Anaphylatoxin/fibulin"/>
</dbReference>
<dbReference type="InterPro" id="IPR011626">
    <property type="entry name" value="Alpha-macroglobulin_TED"/>
</dbReference>
<evidence type="ECO:0000256" key="2">
    <source>
        <dbReference type="ARBA" id="ARBA00022525"/>
    </source>
</evidence>
<dbReference type="SMART" id="SM01361">
    <property type="entry name" value="A2M_recep"/>
    <property type="match status" value="1"/>
</dbReference>
<feature type="domain" description="Anaphylatoxin-like" evidence="4">
    <location>
        <begin position="210"/>
        <end position="247"/>
    </location>
</feature>
<sequence>EITPCSPCGRVQIMSKGKVVKSGWMPFSKELENRHTLSFQVTAEMVPSIRLLVYYMPYGESTAELVADAVWLNIRGECVNGLETELKTPRTHFKPQQQLHMNIRVNQDGYIAMAAVDTGIYSLRPNYKDPVDRVLRHLESADMGCGGGGGRNAADVFRLAGLSFMTNANSGQSASSEPCTALVRPKRAISEESAAKHEMSKYPKPGLKKCCERGMNYSPTFQTCADYAENILRNYPEPCRHAFGNCCLSIQRTINQHYINGRAELGGDFGKVPTQVRSSFPESWLWQVKKISRGSISLSEELPDSLTTWHIKTVGMFDNGICVAKTAEVSVNLPLSVNVPLPYQIVRGEQVELKGSVYNQNIDPIKFCVTLSVGPELCLVDSVAAADGSKHRTTSCGNTQTLSGDGVGEVHFTLMALEAGQHELRFRLFSSQNIGRTKPSLSLQDTLVKTLTVVPEGKLHEEMVGGRLDPQGLYGSRKREVVLKSALPQNIVPNTEVQRLLTINGEILDEWVSVVDNPEGLRKLLSLQDGTAAAELGGVLPILHVYLYLETTERWHVMGPDDQKSSSQSEYVQRKDFSYSMFMNEESSTWVTALAVQTLAMVHRIIPVDLDSLAKSVNWLIRNAQKTDGSFGDESLYKPNKIMLPNGNVEKSVYLTSFVIIALHKATQIETPDLQLKSQSDSINAAMLFMSVNMAAVKKVYVLSVAAYALTLHDPDDYMSLKKIYEKACRNPPDVRYWQEPEMQMEWLKPDETSGQTVETTAYALLSFLLKGRFQYVKPIVTWLTQDQHYGGGYFSLQDTLMALEAVTLYSQRVPTADLDQNILIDINRESDRYRRVHLSKRAPVASPVQVQLWANIIYNLHKHTLCLRPQLKTVYYQTVPPQKNCNFDIKLELLKSGSSGEAEYKSPPNEAIEESLLTVMEIQLPTGIEPFLDDLRPLMGGDFPIIASYRLNGRTVLINIYAVPSDRFLCVGFRIRTAFVVGGASDTVFTVYEEQDQGSKCSKLVSDQEQKIHRLCQYEKCQCVTGECPGTKNYDTVSGGTEVDFIKKTTCNSVDIQKDQQYLISGSTGLEVVHDQDYRFRFPLDSEALVQVWPTDCGAECQGLASFSFLAQLQNC</sequence>
<dbReference type="SUPFAM" id="SSF48239">
    <property type="entry name" value="Terpenoid cyclases/Protein prenyltransferases"/>
    <property type="match status" value="1"/>
</dbReference>
<dbReference type="InterPro" id="IPR001599">
    <property type="entry name" value="Macroglobln_a2"/>
</dbReference>
<evidence type="ECO:0000256" key="3">
    <source>
        <dbReference type="ARBA" id="ARBA00023157"/>
    </source>
</evidence>
<dbReference type="Pfam" id="PF07677">
    <property type="entry name" value="A2M_recep"/>
    <property type="match status" value="1"/>
</dbReference>
<dbReference type="InterPro" id="IPR018933">
    <property type="entry name" value="Netrin_module_non-TIMP"/>
</dbReference>
<dbReference type="SMART" id="SM01360">
    <property type="entry name" value="A2M"/>
    <property type="match status" value="1"/>
</dbReference>
<dbReference type="Gene3D" id="2.60.40.690">
    <property type="entry name" value="Alpha-macroglobulin, receptor-binding domain"/>
    <property type="match status" value="1"/>
</dbReference>
<dbReference type="InterPro" id="IPR008930">
    <property type="entry name" value="Terpenoid_cyclase/PrenylTrfase"/>
</dbReference>
<dbReference type="InterPro" id="IPR018081">
    <property type="entry name" value="Anaphylatoxin_comp_syst"/>
</dbReference>
<dbReference type="InterPro" id="IPR011625">
    <property type="entry name" value="A2M_N_BRD"/>
</dbReference>
<dbReference type="Pfam" id="PF00207">
    <property type="entry name" value="A2M"/>
    <property type="match status" value="1"/>
</dbReference>
<dbReference type="AlphaFoldDB" id="A0A8C6U584"/>
<reference evidence="5" key="2">
    <citation type="submission" date="2025-09" db="UniProtKB">
        <authorList>
            <consortium name="Ensembl"/>
        </authorList>
    </citation>
    <scope>IDENTIFICATION</scope>
</reference>
<keyword evidence="6" id="KW-1185">Reference proteome</keyword>
<keyword evidence="3" id="KW-1015">Disulfide bond</keyword>